<dbReference type="Pfam" id="PF02518">
    <property type="entry name" value="HATPase_c"/>
    <property type="match status" value="1"/>
</dbReference>
<keyword evidence="9" id="KW-0902">Two-component regulatory system</keyword>
<keyword evidence="10 11" id="KW-0472">Membrane</keyword>
<dbReference type="InterPro" id="IPR003661">
    <property type="entry name" value="HisK_dim/P_dom"/>
</dbReference>
<keyword evidence="5" id="KW-0808">Transferase</keyword>
<dbReference type="OrthoDB" id="9813151at2"/>
<feature type="transmembrane region" description="Helical" evidence="11">
    <location>
        <begin position="178"/>
        <end position="201"/>
    </location>
</feature>
<dbReference type="CDD" id="cd00075">
    <property type="entry name" value="HATPase"/>
    <property type="match status" value="1"/>
</dbReference>
<dbReference type="Pfam" id="PF00512">
    <property type="entry name" value="HisKA"/>
    <property type="match status" value="1"/>
</dbReference>
<keyword evidence="11" id="KW-1133">Transmembrane helix</keyword>
<dbReference type="PROSITE" id="PS50109">
    <property type="entry name" value="HIS_KIN"/>
    <property type="match status" value="1"/>
</dbReference>
<evidence type="ECO:0000256" key="4">
    <source>
        <dbReference type="ARBA" id="ARBA00022553"/>
    </source>
</evidence>
<dbReference type="AlphaFoldDB" id="A0A1S2M7Y1"/>
<dbReference type="SMART" id="SM00387">
    <property type="entry name" value="HATPase_c"/>
    <property type="match status" value="1"/>
</dbReference>
<dbReference type="Proteomes" id="UP000180057">
    <property type="component" value="Unassembled WGS sequence"/>
</dbReference>
<proteinExistence type="predicted"/>
<evidence type="ECO:0000256" key="1">
    <source>
        <dbReference type="ARBA" id="ARBA00000085"/>
    </source>
</evidence>
<evidence type="ECO:0000256" key="5">
    <source>
        <dbReference type="ARBA" id="ARBA00022679"/>
    </source>
</evidence>
<keyword evidence="11" id="KW-0812">Transmembrane</keyword>
<dbReference type="SMART" id="SM00388">
    <property type="entry name" value="HisKA"/>
    <property type="match status" value="1"/>
</dbReference>
<dbReference type="PRINTS" id="PR00344">
    <property type="entry name" value="BCTRLSENSOR"/>
</dbReference>
<sequence>MFKKLRNRMLLLNMTTISVVMVAAFGFIYFITYMNIQTENERKLESVPRLAANPTGDTFMHRRQFTNSDEEMFIVRVPMDFSPSFTILVDRNGQMMDVLTHLDMPQDVYDEIATRVWKKQKEQGTINFENRKWQYKITAFEGGRIGLTNRQIPANFENVQYQIRFLDITDSSKTLTQLFVTFVIVGFIMLFILFGISYYFANRSIRPIEENWEKQKQFITDASHELKTPLAIISANTDALLANREETVASQDKWIDYIQKETRRMGKLLNDMLYLAKVENTGEESLPFDLSNTVKDVIASMEAVMFEKGIHLTHSIASEIIVTGEAEKIKQAVLIFLDNAVKYTSVHGKVDIVLKKHRNNAVFLIQNTGIGIPDEKLPRIFDRFYRSDPSRSKETGGYGLGLAIAKTIIERSGGTIYAESNESRTVFTFELKLK</sequence>
<dbReference type="PANTHER" id="PTHR45453:SF1">
    <property type="entry name" value="PHOSPHATE REGULON SENSOR PROTEIN PHOR"/>
    <property type="match status" value="1"/>
</dbReference>
<dbReference type="GO" id="GO:0016036">
    <property type="term" value="P:cellular response to phosphate starvation"/>
    <property type="evidence" value="ECO:0007669"/>
    <property type="project" value="TreeGrafter"/>
</dbReference>
<comment type="caution">
    <text evidence="13">The sequence shown here is derived from an EMBL/GenBank/DDBJ whole genome shotgun (WGS) entry which is preliminary data.</text>
</comment>
<dbReference type="InterPro" id="IPR050351">
    <property type="entry name" value="BphY/WalK/GraS-like"/>
</dbReference>
<dbReference type="GO" id="GO:0005524">
    <property type="term" value="F:ATP binding"/>
    <property type="evidence" value="ECO:0007669"/>
    <property type="project" value="UniProtKB-KW"/>
</dbReference>
<dbReference type="InterPro" id="IPR005467">
    <property type="entry name" value="His_kinase_dom"/>
</dbReference>
<dbReference type="InterPro" id="IPR036097">
    <property type="entry name" value="HisK_dim/P_sf"/>
</dbReference>
<feature type="domain" description="Histidine kinase" evidence="12">
    <location>
        <begin position="221"/>
        <end position="434"/>
    </location>
</feature>
<dbReference type="InterPro" id="IPR004358">
    <property type="entry name" value="Sig_transdc_His_kin-like_C"/>
</dbReference>
<dbReference type="RefSeq" id="WP_071389325.1">
    <property type="nucleotide sequence ID" value="NZ_MLQS01000008.1"/>
</dbReference>
<keyword evidence="6" id="KW-0547">Nucleotide-binding</keyword>
<feature type="transmembrane region" description="Helical" evidence="11">
    <location>
        <begin position="12"/>
        <end position="34"/>
    </location>
</feature>
<protein>
    <recommendedName>
        <fullName evidence="3">histidine kinase</fullName>
        <ecNumber evidence="3">2.7.13.3</ecNumber>
    </recommendedName>
</protein>
<dbReference type="PANTHER" id="PTHR45453">
    <property type="entry name" value="PHOSPHATE REGULON SENSOR PROTEIN PHOR"/>
    <property type="match status" value="1"/>
</dbReference>
<dbReference type="InterPro" id="IPR003594">
    <property type="entry name" value="HATPase_dom"/>
</dbReference>
<dbReference type="Gene3D" id="3.30.565.10">
    <property type="entry name" value="Histidine kinase-like ATPase, C-terminal domain"/>
    <property type="match status" value="1"/>
</dbReference>
<dbReference type="SUPFAM" id="SSF55874">
    <property type="entry name" value="ATPase domain of HSP90 chaperone/DNA topoisomerase II/histidine kinase"/>
    <property type="match status" value="1"/>
</dbReference>
<dbReference type="STRING" id="472963.BKP45_08615"/>
<evidence type="ECO:0000313" key="13">
    <source>
        <dbReference type="EMBL" id="OIJ20696.1"/>
    </source>
</evidence>
<dbReference type="InterPro" id="IPR036890">
    <property type="entry name" value="HATPase_C_sf"/>
</dbReference>
<keyword evidence="4" id="KW-0597">Phosphoprotein</keyword>
<accession>A0A1S2M7Y1</accession>
<dbReference type="GO" id="GO:0000155">
    <property type="term" value="F:phosphorelay sensor kinase activity"/>
    <property type="evidence" value="ECO:0007669"/>
    <property type="project" value="InterPro"/>
</dbReference>
<organism evidence="13 14">
    <name type="scientific">Anaerobacillus alkalidiazotrophicus</name>
    <dbReference type="NCBI Taxonomy" id="472963"/>
    <lineage>
        <taxon>Bacteria</taxon>
        <taxon>Bacillati</taxon>
        <taxon>Bacillota</taxon>
        <taxon>Bacilli</taxon>
        <taxon>Bacillales</taxon>
        <taxon>Bacillaceae</taxon>
        <taxon>Anaerobacillus</taxon>
    </lineage>
</organism>
<comment type="subcellular location">
    <subcellularLocation>
        <location evidence="2">Cell membrane</location>
        <topology evidence="2">Multi-pass membrane protein</topology>
    </subcellularLocation>
</comment>
<evidence type="ECO:0000256" key="7">
    <source>
        <dbReference type="ARBA" id="ARBA00022777"/>
    </source>
</evidence>
<name>A0A1S2M7Y1_9BACI</name>
<evidence type="ECO:0000256" key="9">
    <source>
        <dbReference type="ARBA" id="ARBA00023012"/>
    </source>
</evidence>
<evidence type="ECO:0000313" key="14">
    <source>
        <dbReference type="Proteomes" id="UP000180057"/>
    </source>
</evidence>
<evidence type="ECO:0000256" key="11">
    <source>
        <dbReference type="SAM" id="Phobius"/>
    </source>
</evidence>
<dbReference type="GO" id="GO:0004721">
    <property type="term" value="F:phosphoprotein phosphatase activity"/>
    <property type="evidence" value="ECO:0007669"/>
    <property type="project" value="TreeGrafter"/>
</dbReference>
<evidence type="ECO:0000256" key="3">
    <source>
        <dbReference type="ARBA" id="ARBA00012438"/>
    </source>
</evidence>
<keyword evidence="14" id="KW-1185">Reference proteome</keyword>
<dbReference type="FunFam" id="3.30.565.10:FF:000006">
    <property type="entry name" value="Sensor histidine kinase WalK"/>
    <property type="match status" value="1"/>
</dbReference>
<evidence type="ECO:0000256" key="10">
    <source>
        <dbReference type="ARBA" id="ARBA00023136"/>
    </source>
</evidence>
<dbReference type="GO" id="GO:0005886">
    <property type="term" value="C:plasma membrane"/>
    <property type="evidence" value="ECO:0007669"/>
    <property type="project" value="UniProtKB-SubCell"/>
</dbReference>
<evidence type="ECO:0000256" key="8">
    <source>
        <dbReference type="ARBA" id="ARBA00022840"/>
    </source>
</evidence>
<evidence type="ECO:0000256" key="6">
    <source>
        <dbReference type="ARBA" id="ARBA00022741"/>
    </source>
</evidence>
<keyword evidence="7" id="KW-0418">Kinase</keyword>
<dbReference type="Gene3D" id="1.10.287.130">
    <property type="match status" value="1"/>
</dbReference>
<gene>
    <name evidence="13" type="ORF">BKP45_08615</name>
</gene>
<keyword evidence="8" id="KW-0067">ATP-binding</keyword>
<dbReference type="EC" id="2.7.13.3" evidence="3"/>
<dbReference type="EMBL" id="MLQS01000008">
    <property type="protein sequence ID" value="OIJ20696.1"/>
    <property type="molecule type" value="Genomic_DNA"/>
</dbReference>
<evidence type="ECO:0000259" key="12">
    <source>
        <dbReference type="PROSITE" id="PS50109"/>
    </source>
</evidence>
<dbReference type="SUPFAM" id="SSF47384">
    <property type="entry name" value="Homodimeric domain of signal transducing histidine kinase"/>
    <property type="match status" value="1"/>
</dbReference>
<reference evidence="13 14" key="1">
    <citation type="submission" date="2016-10" db="EMBL/GenBank/DDBJ databases">
        <title>Draft genome sequences of four alkaliphilic bacteria belonging to the Anaerobacillus genus.</title>
        <authorList>
            <person name="Bassil N.M."/>
            <person name="Lloyd J.R."/>
        </authorList>
    </citation>
    <scope>NUCLEOTIDE SEQUENCE [LARGE SCALE GENOMIC DNA]</scope>
    <source>
        <strain evidence="13 14">DSM 22531</strain>
    </source>
</reference>
<comment type="catalytic activity">
    <reaction evidence="1">
        <text>ATP + protein L-histidine = ADP + protein N-phospho-L-histidine.</text>
        <dbReference type="EC" id="2.7.13.3"/>
    </reaction>
</comment>
<dbReference type="CDD" id="cd00082">
    <property type="entry name" value="HisKA"/>
    <property type="match status" value="1"/>
</dbReference>
<evidence type="ECO:0000256" key="2">
    <source>
        <dbReference type="ARBA" id="ARBA00004651"/>
    </source>
</evidence>
<dbReference type="FunFam" id="1.10.287.130:FF:000001">
    <property type="entry name" value="Two-component sensor histidine kinase"/>
    <property type="match status" value="1"/>
</dbReference>